<feature type="compositionally biased region" description="Basic and acidic residues" evidence="8">
    <location>
        <begin position="1189"/>
        <end position="1198"/>
    </location>
</feature>
<keyword evidence="4 7" id="KW-0175">Coiled coil</keyword>
<feature type="region of interest" description="Disordered" evidence="8">
    <location>
        <begin position="827"/>
        <end position="881"/>
    </location>
</feature>
<feature type="compositionally biased region" description="Basic and acidic residues" evidence="8">
    <location>
        <begin position="187"/>
        <end position="201"/>
    </location>
</feature>
<keyword evidence="6" id="KW-0131">Cell cycle</keyword>
<accession>A0A1I7RHI6</accession>
<evidence type="ECO:0000256" key="5">
    <source>
        <dbReference type="ARBA" id="ARBA00023159"/>
    </source>
</evidence>
<dbReference type="Pfam" id="PF14444">
    <property type="entry name" value="S1-like"/>
    <property type="match status" value="1"/>
</dbReference>
<protein>
    <submittedName>
        <fullName evidence="10">(pine wood nematode) hypothetical protein</fullName>
    </submittedName>
    <submittedName>
        <fullName evidence="13">SAP domain-containing protein</fullName>
    </submittedName>
</protein>
<dbReference type="InterPro" id="IPR011992">
    <property type="entry name" value="EF-hand-dom_pair"/>
</dbReference>
<evidence type="ECO:0000313" key="12">
    <source>
        <dbReference type="Proteomes" id="UP000659654"/>
    </source>
</evidence>
<proteinExistence type="predicted"/>
<feature type="region of interest" description="Disordered" evidence="8">
    <location>
        <begin position="160"/>
        <end position="272"/>
    </location>
</feature>
<dbReference type="Proteomes" id="UP000095284">
    <property type="component" value="Unplaced"/>
</dbReference>
<evidence type="ECO:0000256" key="4">
    <source>
        <dbReference type="ARBA" id="ARBA00023054"/>
    </source>
</evidence>
<dbReference type="Proteomes" id="UP000659654">
    <property type="component" value="Unassembled WGS sequence"/>
</dbReference>
<evidence type="ECO:0000313" key="11">
    <source>
        <dbReference type="Proteomes" id="UP000095284"/>
    </source>
</evidence>
<dbReference type="SMART" id="SM01122">
    <property type="entry name" value="DBC1"/>
    <property type="match status" value="1"/>
</dbReference>
<feature type="compositionally biased region" description="Basic and acidic residues" evidence="8">
    <location>
        <begin position="696"/>
        <end position="727"/>
    </location>
</feature>
<feature type="coiled-coil region" evidence="7">
    <location>
        <begin position="1033"/>
        <end position="1088"/>
    </location>
</feature>
<feature type="region of interest" description="Disordered" evidence="8">
    <location>
        <begin position="1"/>
        <end position="24"/>
    </location>
</feature>
<dbReference type="AlphaFoldDB" id="A0A1I7RHI6"/>
<dbReference type="Pfam" id="PF19256">
    <property type="entry name" value="LAIKA"/>
    <property type="match status" value="1"/>
</dbReference>
<evidence type="ECO:0000256" key="1">
    <source>
        <dbReference type="ARBA" id="ARBA00004496"/>
    </source>
</evidence>
<dbReference type="GO" id="GO:0005634">
    <property type="term" value="C:nucleus"/>
    <property type="evidence" value="ECO:0007669"/>
    <property type="project" value="TreeGrafter"/>
</dbReference>
<dbReference type="Pfam" id="PF14443">
    <property type="entry name" value="DBC1"/>
    <property type="match status" value="1"/>
</dbReference>
<feature type="compositionally biased region" description="Basic and acidic residues" evidence="8">
    <location>
        <begin position="856"/>
        <end position="881"/>
    </location>
</feature>
<feature type="compositionally biased region" description="Low complexity" evidence="8">
    <location>
        <begin position="13"/>
        <end position="24"/>
    </location>
</feature>
<comment type="subcellular location">
    <subcellularLocation>
        <location evidence="1">Cytoplasm</location>
    </subcellularLocation>
</comment>
<dbReference type="PANTHER" id="PTHR14304">
    <property type="entry name" value="CELL DIVISION CYCLE AND APOPTOSIS REGULATOR PROTEIN"/>
    <property type="match status" value="1"/>
</dbReference>
<evidence type="ECO:0000256" key="7">
    <source>
        <dbReference type="SAM" id="Coils"/>
    </source>
</evidence>
<sequence>MSFGQKPGAWARQPAPQNQQLNPNLFGNPLGAQLGNSFPGQVNPMQLGNINALVNQAAFNNNLNMIAQARQLLPQQQQQGQRPGSPQNKQPNQRTFVGTVTKLMDTYGFIDEDVFFQTSVIRGAHPRVGDRVMVDATFNPSMPFKWNGYRVQLIQEQPPPVAHQVQQPLGRESHGGGASNRWGSVDRNSRDDHRPSNDRRAPASRRSPRRERSPVRRSPQVRKERTPPPKRLSPKRETIKRERSPRPSREPRARSPVPAKSREADSPPRRRQRIIPRYTCYIPRPFVDSAAHYTYLHKRYPNLYIPSDFVRCDLKWPLSFNLEEQISFAPSGVPFCILSKDVDYPGEDLPVENPADSDSKYVVKVLLLTHPGAALIRQKVTGLLADGTIDEAQDCQNLNKVLQVLVGMRGKSEFMGIGGAWSPSLDGENPLDPQTLINTAVRTTKASVGVDLQNCPVWYQMAQIHYHRADRQRHDIVTLMLPDVSATPNLCPDPETYKRIVEEVLPNQLKSKLEAIDAEQFKPSPELIKRLGIKTEGDENKESEQDESVEEKVTQPEPAVSARVEPQTEEPQNGTTETEKEHDSNENGSKAEENDQQPEEIKPTHWSELIVKAMKVADLREELDLRGIDSRGVKNALAQRLQEALDKEKEEEENNVEVKEDLIMTDEVADETEAAGEQINEEGDTKKEASEEEKAEVEQVDEKMDADDIKEEKKEERPKYESDPAYKKELEQFERQKKEKKSQIERHYTFPKEPAVLIYPSKSAKGGKFNCKLTSLQTVLDYRLDDNKEASFEVFLFAEALKEAIDRSNAFGVFHILNSVLDKETEKKRRDESLAKPDEKSENGEEKAEEIETENIEEKKEESKEEKKDDKEKKESTKDKDKKENIDLRTNFRALVNNVSAFQAFTHFDINGCGYLNDRDLEEVVNSIGLDISRSTISKIVKKVSSRDRFNYRNITDKWVDKDGNTKYFPEPAPEAPSRSELLKQYQPEKAQPSNVTATSTPDVTENGVVFYKGTVLNITQTLEAQKKVDNERSDALLKIEQLEVTLKSVKEQRDRYDKKRKHLEEDLEKYKKRLYDAEKCLKNTQDDTVLMKTSLLDAKKLGERLVSIVDKVMPPPKREKKEDKEKSDKKEKDEREKESKKDEKEVDKSEEKSEKETSENEQSTQETQPEVESNEELMEVSNVSEESEVAKADENSS</sequence>
<feature type="compositionally biased region" description="Acidic residues" evidence="8">
    <location>
        <begin position="663"/>
        <end position="682"/>
    </location>
</feature>
<dbReference type="eggNOG" id="KOG4246">
    <property type="taxonomic scope" value="Eukaryota"/>
</dbReference>
<dbReference type="InterPro" id="IPR025223">
    <property type="entry name" value="S1-like_RNA-bd_dom"/>
</dbReference>
<feature type="region of interest" description="Disordered" evidence="8">
    <location>
        <begin position="1108"/>
        <end position="1198"/>
    </location>
</feature>
<evidence type="ECO:0000256" key="8">
    <source>
        <dbReference type="SAM" id="MobiDB-lite"/>
    </source>
</evidence>
<feature type="compositionally biased region" description="Basic and acidic residues" evidence="8">
    <location>
        <begin position="234"/>
        <end position="253"/>
    </location>
</feature>
<keyword evidence="12" id="KW-1185">Reference proteome</keyword>
<dbReference type="WBParaSite" id="BXY_0016400.1">
    <property type="protein sequence ID" value="BXY_0016400.1"/>
    <property type="gene ID" value="BXY_0016400"/>
</dbReference>
<dbReference type="InterPro" id="IPR025954">
    <property type="entry name" value="DBC1/CARP1_inactive_NUDIX"/>
</dbReference>
<dbReference type="EMBL" id="CAJFDI010000004">
    <property type="protein sequence ID" value="CAD5226302.1"/>
    <property type="molecule type" value="Genomic_DNA"/>
</dbReference>
<dbReference type="PROSITE" id="PS50800">
    <property type="entry name" value="SAP"/>
    <property type="match status" value="1"/>
</dbReference>
<feature type="compositionally biased region" description="Basic and acidic residues" evidence="8">
    <location>
        <begin position="1117"/>
        <end position="1159"/>
    </location>
</feature>
<dbReference type="OrthoDB" id="21006at2759"/>
<dbReference type="GO" id="GO:0006355">
    <property type="term" value="P:regulation of DNA-templated transcription"/>
    <property type="evidence" value="ECO:0007669"/>
    <property type="project" value="InterPro"/>
</dbReference>
<organism evidence="11 13">
    <name type="scientific">Bursaphelenchus xylophilus</name>
    <name type="common">Pinewood nematode worm</name>
    <name type="synonym">Aphelenchoides xylophilus</name>
    <dbReference type="NCBI Taxonomy" id="6326"/>
    <lineage>
        <taxon>Eukaryota</taxon>
        <taxon>Metazoa</taxon>
        <taxon>Ecdysozoa</taxon>
        <taxon>Nematoda</taxon>
        <taxon>Chromadorea</taxon>
        <taxon>Rhabditida</taxon>
        <taxon>Tylenchina</taxon>
        <taxon>Tylenchomorpha</taxon>
        <taxon>Aphelenchoidea</taxon>
        <taxon>Aphelenchoididae</taxon>
        <taxon>Bursaphelenchus</taxon>
    </lineage>
</organism>
<keyword evidence="5" id="KW-0010">Activator</keyword>
<evidence type="ECO:0000256" key="6">
    <source>
        <dbReference type="ARBA" id="ARBA00023306"/>
    </source>
</evidence>
<dbReference type="InterPro" id="IPR036361">
    <property type="entry name" value="SAP_dom_sf"/>
</dbReference>
<feature type="domain" description="SAP" evidence="9">
    <location>
        <begin position="611"/>
        <end position="645"/>
    </location>
</feature>
<keyword evidence="3" id="KW-0597">Phosphoprotein</keyword>
<reference evidence="10" key="2">
    <citation type="submission" date="2020-09" db="EMBL/GenBank/DDBJ databases">
        <authorList>
            <person name="Kikuchi T."/>
        </authorList>
    </citation>
    <scope>NUCLEOTIDE SEQUENCE</scope>
    <source>
        <strain evidence="10">Ka4C1</strain>
    </source>
</reference>
<evidence type="ECO:0000313" key="13">
    <source>
        <dbReference type="WBParaSite" id="BXY_0016400.1"/>
    </source>
</evidence>
<dbReference type="SUPFAM" id="SSF47473">
    <property type="entry name" value="EF-hand"/>
    <property type="match status" value="1"/>
</dbReference>
<feature type="compositionally biased region" description="Basic and acidic residues" evidence="8">
    <location>
        <begin position="827"/>
        <end position="846"/>
    </location>
</feature>
<evidence type="ECO:0000313" key="10">
    <source>
        <dbReference type="EMBL" id="CAD5226302.1"/>
    </source>
</evidence>
<dbReference type="GO" id="GO:0005737">
    <property type="term" value="C:cytoplasm"/>
    <property type="evidence" value="ECO:0007669"/>
    <property type="project" value="UniProtKB-SubCell"/>
</dbReference>
<evidence type="ECO:0000256" key="3">
    <source>
        <dbReference type="ARBA" id="ARBA00022553"/>
    </source>
</evidence>
<dbReference type="InterPro" id="IPR045353">
    <property type="entry name" value="LAIKA"/>
</dbReference>
<dbReference type="PANTHER" id="PTHR14304:SF11">
    <property type="entry name" value="SAP DOMAIN-CONTAINING PROTEIN"/>
    <property type="match status" value="1"/>
</dbReference>
<feature type="region of interest" description="Disordered" evidence="8">
    <location>
        <begin position="74"/>
        <end position="93"/>
    </location>
</feature>
<dbReference type="EMBL" id="CAJFCV020000004">
    <property type="protein sequence ID" value="CAG9115710.1"/>
    <property type="molecule type" value="Genomic_DNA"/>
</dbReference>
<reference evidence="13" key="1">
    <citation type="submission" date="2016-11" db="UniProtKB">
        <authorList>
            <consortium name="WormBaseParasite"/>
        </authorList>
    </citation>
    <scope>IDENTIFICATION</scope>
</reference>
<dbReference type="InterPro" id="IPR003034">
    <property type="entry name" value="SAP_dom"/>
</dbReference>
<dbReference type="Gene3D" id="1.10.238.10">
    <property type="entry name" value="EF-hand"/>
    <property type="match status" value="1"/>
</dbReference>
<feature type="compositionally biased region" description="Low complexity" evidence="8">
    <location>
        <begin position="74"/>
        <end position="84"/>
    </location>
</feature>
<feature type="compositionally biased region" description="Basic and acidic residues" evidence="8">
    <location>
        <begin position="577"/>
        <end position="605"/>
    </location>
</feature>
<evidence type="ECO:0000256" key="2">
    <source>
        <dbReference type="ARBA" id="ARBA00022490"/>
    </source>
</evidence>
<feature type="region of interest" description="Disordered" evidence="8">
    <location>
        <begin position="527"/>
        <end position="606"/>
    </location>
</feature>
<dbReference type="Gene3D" id="1.10.720.30">
    <property type="entry name" value="SAP domain"/>
    <property type="match status" value="1"/>
</dbReference>
<keyword evidence="2" id="KW-0963">Cytoplasm</keyword>
<dbReference type="InterPro" id="IPR025224">
    <property type="entry name" value="CCAR1/CCAR2"/>
</dbReference>
<dbReference type="SUPFAM" id="SSF68906">
    <property type="entry name" value="SAP domain"/>
    <property type="match status" value="1"/>
</dbReference>
<evidence type="ECO:0000259" key="9">
    <source>
        <dbReference type="PROSITE" id="PS50800"/>
    </source>
</evidence>
<dbReference type="SMART" id="SM00513">
    <property type="entry name" value="SAP"/>
    <property type="match status" value="1"/>
</dbReference>
<gene>
    <name evidence="10" type="ORF">BXYJ_LOCUS8977</name>
</gene>
<dbReference type="Pfam" id="PF02037">
    <property type="entry name" value="SAP"/>
    <property type="match status" value="1"/>
</dbReference>
<dbReference type="Proteomes" id="UP000582659">
    <property type="component" value="Unassembled WGS sequence"/>
</dbReference>
<feature type="compositionally biased region" description="Basic and acidic residues" evidence="8">
    <location>
        <begin position="527"/>
        <end position="543"/>
    </location>
</feature>
<name>A0A1I7RHI6_BURXY</name>
<feature type="region of interest" description="Disordered" evidence="8">
    <location>
        <begin position="644"/>
        <end position="727"/>
    </location>
</feature>